<name>A0A2I0JXS1_PUNGR</name>
<organism evidence="2 3">
    <name type="scientific">Punica granatum</name>
    <name type="common">Pomegranate</name>
    <dbReference type="NCBI Taxonomy" id="22663"/>
    <lineage>
        <taxon>Eukaryota</taxon>
        <taxon>Viridiplantae</taxon>
        <taxon>Streptophyta</taxon>
        <taxon>Embryophyta</taxon>
        <taxon>Tracheophyta</taxon>
        <taxon>Spermatophyta</taxon>
        <taxon>Magnoliopsida</taxon>
        <taxon>eudicotyledons</taxon>
        <taxon>Gunneridae</taxon>
        <taxon>Pentapetalae</taxon>
        <taxon>rosids</taxon>
        <taxon>malvids</taxon>
        <taxon>Myrtales</taxon>
        <taxon>Lythraceae</taxon>
        <taxon>Punica</taxon>
    </lineage>
</organism>
<feature type="transmembrane region" description="Helical" evidence="1">
    <location>
        <begin position="53"/>
        <end position="73"/>
    </location>
</feature>
<gene>
    <name evidence="2" type="ORF">CRG98_018990</name>
</gene>
<keyword evidence="1" id="KW-0472">Membrane</keyword>
<keyword evidence="3" id="KW-1185">Reference proteome</keyword>
<dbReference type="Proteomes" id="UP000233551">
    <property type="component" value="Unassembled WGS sequence"/>
</dbReference>
<protein>
    <submittedName>
        <fullName evidence="2">Uncharacterized protein</fullName>
    </submittedName>
</protein>
<evidence type="ECO:0000313" key="3">
    <source>
        <dbReference type="Proteomes" id="UP000233551"/>
    </source>
</evidence>
<comment type="caution">
    <text evidence="2">The sequence shown here is derived from an EMBL/GenBank/DDBJ whole genome shotgun (WGS) entry which is preliminary data.</text>
</comment>
<keyword evidence="1" id="KW-1133">Transmembrane helix</keyword>
<dbReference type="AlphaFoldDB" id="A0A2I0JXS1"/>
<evidence type="ECO:0000313" key="2">
    <source>
        <dbReference type="EMBL" id="PKI60640.1"/>
    </source>
</evidence>
<reference evidence="2 3" key="1">
    <citation type="submission" date="2017-11" db="EMBL/GenBank/DDBJ databases">
        <title>De-novo sequencing of pomegranate (Punica granatum L.) genome.</title>
        <authorList>
            <person name="Akparov Z."/>
            <person name="Amiraslanov A."/>
            <person name="Hajiyeva S."/>
            <person name="Abbasov M."/>
            <person name="Kaur K."/>
            <person name="Hamwieh A."/>
            <person name="Solovyev V."/>
            <person name="Salamov A."/>
            <person name="Braich B."/>
            <person name="Kosarev P."/>
            <person name="Mahmoud A."/>
            <person name="Hajiyev E."/>
            <person name="Babayeva S."/>
            <person name="Izzatullayeva V."/>
            <person name="Mammadov A."/>
            <person name="Mammadov A."/>
            <person name="Sharifova S."/>
            <person name="Ojaghi J."/>
            <person name="Eynullazada K."/>
            <person name="Bayramov B."/>
            <person name="Abdulazimova A."/>
            <person name="Shahmuradov I."/>
        </authorList>
    </citation>
    <scope>NUCLEOTIDE SEQUENCE [LARGE SCALE GENOMIC DNA]</scope>
    <source>
        <strain evidence="3">cv. AG2017</strain>
        <tissue evidence="2">Leaf</tissue>
    </source>
</reference>
<dbReference type="EMBL" id="PGOL01001140">
    <property type="protein sequence ID" value="PKI60640.1"/>
    <property type="molecule type" value="Genomic_DNA"/>
</dbReference>
<keyword evidence="1" id="KW-0812">Transmembrane</keyword>
<evidence type="ECO:0000256" key="1">
    <source>
        <dbReference type="SAM" id="Phobius"/>
    </source>
</evidence>
<sequence>MCLILGYSSRDAGVFFGRLPGKPTVLLALMTIILKDPGDRLTPVAGRGDPYHFLSVFIRFHPFLSITCCLIVVQARIHRKRFARGPMLQTINHGSNAPYTSSACNPSAESGLASTHCFTPNSVYVEGNSDRASESWSDMTRELNLSYGCLESQETLILSINSVGPDPRLFELALH</sequence>
<feature type="transmembrane region" description="Helical" evidence="1">
    <location>
        <begin position="12"/>
        <end position="33"/>
    </location>
</feature>
<accession>A0A2I0JXS1</accession>
<proteinExistence type="predicted"/>